<comment type="caution">
    <text evidence="5">The sequence shown here is derived from an EMBL/GenBank/DDBJ whole genome shotgun (WGS) entry which is preliminary data.</text>
</comment>
<name>A0ABV5YYJ9_9ACTN</name>
<reference evidence="5 6" key="1">
    <citation type="submission" date="2024-09" db="EMBL/GenBank/DDBJ databases">
        <authorList>
            <person name="Sun Q."/>
            <person name="Mori K."/>
        </authorList>
    </citation>
    <scope>NUCLEOTIDE SEQUENCE [LARGE SCALE GENOMIC DNA]</scope>
    <source>
        <strain evidence="5 6">TBRC 0563</strain>
    </source>
</reference>
<keyword evidence="2" id="KW-0597">Phosphoprotein</keyword>
<dbReference type="PANTHER" id="PTHR44845:SF6">
    <property type="entry name" value="BETA-ALANINE-ACTIVATING ENZYME"/>
    <property type="match status" value="1"/>
</dbReference>
<feature type="non-terminal residue" evidence="5">
    <location>
        <position position="1"/>
    </location>
</feature>
<protein>
    <submittedName>
        <fullName evidence="5">Phosphopantetheine-binding protein</fullName>
    </submittedName>
</protein>
<evidence type="ECO:0000259" key="4">
    <source>
        <dbReference type="PROSITE" id="PS50075"/>
    </source>
</evidence>
<feature type="compositionally biased region" description="Low complexity" evidence="3">
    <location>
        <begin position="94"/>
        <end position="103"/>
    </location>
</feature>
<dbReference type="InterPro" id="IPR009081">
    <property type="entry name" value="PP-bd_ACP"/>
</dbReference>
<dbReference type="RefSeq" id="WP_378213362.1">
    <property type="nucleotide sequence ID" value="NZ_JBHLZP010000942.1"/>
</dbReference>
<dbReference type="SMART" id="SM00823">
    <property type="entry name" value="PKS_PP"/>
    <property type="match status" value="1"/>
</dbReference>
<dbReference type="PANTHER" id="PTHR44845">
    <property type="entry name" value="CARRIER DOMAIN-CONTAINING PROTEIN"/>
    <property type="match status" value="1"/>
</dbReference>
<keyword evidence="6" id="KW-1185">Reference proteome</keyword>
<dbReference type="Gene3D" id="3.40.50.1820">
    <property type="entry name" value="alpha/beta hydrolase"/>
    <property type="match status" value="1"/>
</dbReference>
<evidence type="ECO:0000256" key="1">
    <source>
        <dbReference type="ARBA" id="ARBA00022450"/>
    </source>
</evidence>
<accession>A0ABV5YYJ9</accession>
<evidence type="ECO:0000313" key="6">
    <source>
        <dbReference type="Proteomes" id="UP001589627"/>
    </source>
</evidence>
<dbReference type="InterPro" id="IPR036736">
    <property type="entry name" value="ACP-like_sf"/>
</dbReference>
<dbReference type="EMBL" id="JBHLZP010000942">
    <property type="protein sequence ID" value="MFB9840144.1"/>
    <property type="molecule type" value="Genomic_DNA"/>
</dbReference>
<dbReference type="Pfam" id="PF00550">
    <property type="entry name" value="PP-binding"/>
    <property type="match status" value="1"/>
</dbReference>
<dbReference type="InterPro" id="IPR029058">
    <property type="entry name" value="AB_hydrolase_fold"/>
</dbReference>
<organism evidence="5 6">
    <name type="scientific">Actinoallomurus acaciae</name>
    <dbReference type="NCBI Taxonomy" id="502577"/>
    <lineage>
        <taxon>Bacteria</taxon>
        <taxon>Bacillati</taxon>
        <taxon>Actinomycetota</taxon>
        <taxon>Actinomycetes</taxon>
        <taxon>Streptosporangiales</taxon>
        <taxon>Thermomonosporaceae</taxon>
        <taxon>Actinoallomurus</taxon>
    </lineage>
</organism>
<feature type="region of interest" description="Disordered" evidence="3">
    <location>
        <begin position="59"/>
        <end position="103"/>
    </location>
</feature>
<keyword evidence="1" id="KW-0596">Phosphopantetheine</keyword>
<dbReference type="InterPro" id="IPR020806">
    <property type="entry name" value="PKS_PP-bd"/>
</dbReference>
<dbReference type="SUPFAM" id="SSF47336">
    <property type="entry name" value="ACP-like"/>
    <property type="match status" value="1"/>
</dbReference>
<evidence type="ECO:0000256" key="2">
    <source>
        <dbReference type="ARBA" id="ARBA00022553"/>
    </source>
</evidence>
<proteinExistence type="predicted"/>
<gene>
    <name evidence="5" type="ORF">ACFFNX_49155</name>
</gene>
<dbReference type="Proteomes" id="UP001589627">
    <property type="component" value="Unassembled WGS sequence"/>
</dbReference>
<sequence length="103" mass="11350">EVLEIDRVGAQEHFFDLGGHSLLLVRVQTLMRQRLGREVPLLDLFTHATVARLAAHLERGGDASGPAEPPAAEQARARALRGREALARRRARRGTAPTEENQP</sequence>
<evidence type="ECO:0000256" key="3">
    <source>
        <dbReference type="SAM" id="MobiDB-lite"/>
    </source>
</evidence>
<dbReference type="PROSITE" id="PS50075">
    <property type="entry name" value="CARRIER"/>
    <property type="match status" value="1"/>
</dbReference>
<evidence type="ECO:0000313" key="5">
    <source>
        <dbReference type="EMBL" id="MFB9840144.1"/>
    </source>
</evidence>
<feature type="domain" description="Carrier" evidence="4">
    <location>
        <begin position="1"/>
        <end position="61"/>
    </location>
</feature>